<dbReference type="Gene3D" id="3.30.420.10">
    <property type="entry name" value="Ribonuclease H-like superfamily/Ribonuclease H"/>
    <property type="match status" value="1"/>
</dbReference>
<dbReference type="PANTHER" id="PTHR47515">
    <property type="entry name" value="LOW CALCIUM RESPONSE LOCUS PROTEIN T"/>
    <property type="match status" value="1"/>
</dbReference>
<dbReference type="GO" id="GO:0015074">
    <property type="term" value="P:DNA integration"/>
    <property type="evidence" value="ECO:0007669"/>
    <property type="project" value="InterPro"/>
</dbReference>
<dbReference type="GO" id="GO:0003676">
    <property type="term" value="F:nucleic acid binding"/>
    <property type="evidence" value="ECO:0007669"/>
    <property type="project" value="InterPro"/>
</dbReference>
<reference evidence="2 3" key="1">
    <citation type="submission" date="2020-08" db="EMBL/GenBank/DDBJ databases">
        <title>Genomic Encyclopedia of Type Strains, Phase IV (KMG-IV): sequencing the most valuable type-strain genomes for metagenomic binning, comparative biology and taxonomic classification.</title>
        <authorList>
            <person name="Goeker M."/>
        </authorList>
    </citation>
    <scope>NUCLEOTIDE SEQUENCE [LARGE SCALE GENOMIC DNA]</scope>
    <source>
        <strain evidence="2 3">DSM 103733</strain>
    </source>
</reference>
<protein>
    <submittedName>
        <fullName evidence="2">Putative transposase</fullName>
    </submittedName>
</protein>
<evidence type="ECO:0000313" key="3">
    <source>
        <dbReference type="Proteomes" id="UP000538666"/>
    </source>
</evidence>
<dbReference type="PROSITE" id="PS50994">
    <property type="entry name" value="INTEGRASE"/>
    <property type="match status" value="1"/>
</dbReference>
<keyword evidence="3" id="KW-1185">Reference proteome</keyword>
<dbReference type="RefSeq" id="WP_184085315.1">
    <property type="nucleotide sequence ID" value="NZ_JACHEK010000014.1"/>
</dbReference>
<dbReference type="InterPro" id="IPR001584">
    <property type="entry name" value="Integrase_cat-core"/>
</dbReference>
<evidence type="ECO:0000259" key="1">
    <source>
        <dbReference type="PROSITE" id="PS50994"/>
    </source>
</evidence>
<comment type="caution">
    <text evidence="2">The sequence shown here is derived from an EMBL/GenBank/DDBJ whole genome shotgun (WGS) entry which is preliminary data.</text>
</comment>
<evidence type="ECO:0000313" key="2">
    <source>
        <dbReference type="EMBL" id="MBB6147357.1"/>
    </source>
</evidence>
<dbReference type="EMBL" id="JACHEK010000014">
    <property type="protein sequence ID" value="MBB6147357.1"/>
    <property type="molecule type" value="Genomic_DNA"/>
</dbReference>
<dbReference type="PANTHER" id="PTHR47515:SF1">
    <property type="entry name" value="BLR2054 PROTEIN"/>
    <property type="match status" value="1"/>
</dbReference>
<dbReference type="Proteomes" id="UP000538666">
    <property type="component" value="Unassembled WGS sequence"/>
</dbReference>
<sequence>MEVDTSFPSRRVTRVLDRTIGRYGKPQAIRCDNGPELTSRHFLAWAIENKIDILHIHPGKPTENAYVESFPRRLRDECLNVSWFWNLFDARRRSLPGSWITTPSARRS</sequence>
<gene>
    <name evidence="2" type="ORF">HNQ77_005353</name>
</gene>
<accession>A0A841K464</accession>
<proteinExistence type="predicted"/>
<feature type="domain" description="Integrase catalytic" evidence="1">
    <location>
        <begin position="1"/>
        <end position="108"/>
    </location>
</feature>
<dbReference type="AlphaFoldDB" id="A0A841K464"/>
<dbReference type="InterPro" id="IPR012337">
    <property type="entry name" value="RNaseH-like_sf"/>
</dbReference>
<name>A0A841K464_9BACT</name>
<dbReference type="InterPro" id="IPR036397">
    <property type="entry name" value="RNaseH_sf"/>
</dbReference>
<dbReference type="Pfam" id="PF13683">
    <property type="entry name" value="rve_3"/>
    <property type="match status" value="1"/>
</dbReference>
<organism evidence="2 3">
    <name type="scientific">Silvibacterium bohemicum</name>
    <dbReference type="NCBI Taxonomy" id="1577686"/>
    <lineage>
        <taxon>Bacteria</taxon>
        <taxon>Pseudomonadati</taxon>
        <taxon>Acidobacteriota</taxon>
        <taxon>Terriglobia</taxon>
        <taxon>Terriglobales</taxon>
        <taxon>Acidobacteriaceae</taxon>
        <taxon>Silvibacterium</taxon>
    </lineage>
</organism>
<dbReference type="SUPFAM" id="SSF53098">
    <property type="entry name" value="Ribonuclease H-like"/>
    <property type="match status" value="1"/>
</dbReference>